<dbReference type="GO" id="GO:0005886">
    <property type="term" value="C:plasma membrane"/>
    <property type="evidence" value="ECO:0007669"/>
    <property type="project" value="UniProtKB-SubCell"/>
</dbReference>
<evidence type="ECO:0000256" key="2">
    <source>
        <dbReference type="ARBA" id="ARBA00022475"/>
    </source>
</evidence>
<keyword evidence="6 12" id="KW-1133">Transmembrane helix</keyword>
<dbReference type="InterPro" id="IPR029151">
    <property type="entry name" value="Sensor-like_sf"/>
</dbReference>
<dbReference type="PANTHER" id="PTHR32089">
    <property type="entry name" value="METHYL-ACCEPTING CHEMOTAXIS PROTEIN MCPB"/>
    <property type="match status" value="1"/>
</dbReference>
<keyword evidence="16" id="KW-1185">Reference proteome</keyword>
<evidence type="ECO:0000259" key="14">
    <source>
        <dbReference type="PROSITE" id="PS50885"/>
    </source>
</evidence>
<dbReference type="Gene3D" id="1.10.287.950">
    <property type="entry name" value="Methyl-accepting chemotaxis protein"/>
    <property type="match status" value="1"/>
</dbReference>
<evidence type="ECO:0000256" key="3">
    <source>
        <dbReference type="ARBA" id="ARBA00022481"/>
    </source>
</evidence>
<evidence type="ECO:0000256" key="10">
    <source>
        <dbReference type="PROSITE-ProRule" id="PRU00284"/>
    </source>
</evidence>
<evidence type="ECO:0000256" key="7">
    <source>
        <dbReference type="ARBA" id="ARBA00023136"/>
    </source>
</evidence>
<feature type="transmembrane region" description="Helical" evidence="12">
    <location>
        <begin position="294"/>
        <end position="314"/>
    </location>
</feature>
<sequence>MEKKKKTTIQFNWNSKKTKLIAGMMAFALIPAISIAAISGQVSKNVMYDEITSSTLEVTKQASAGLDYKMDGVVAQLQLLASNAYFTDFYSNADNSTKSFYLLENALKTNLEYENVYFASTNKQMILAPKQELPDGYDPTNREWFTGAVEQNGEVYYSKPYHDAITNKFVLTISRAVKDKYGEIVGVAAIDLNLKAFSNSINKIVIGDHGYMTIIGKDGQFITHPDEKQIGSDMVTKLSLWDDLKKQEEGISHYELNGADKFSAYTTNPKTGWKFVSALEQSEIEESGKKINQIGWLFTAIFAVFSGLFAYSFGGRIGKQILMMKEALERAAKGDFTARVSINAKDEFKILEQSFNDMMDQLSVSLRKVGETSKSVLDTSAHLSAMTQETNAALSEVALAIEEIAQGAGLQAKNIQVGYDSMKDLSQQLDDISVVTGNMNQVSQQTMELSNKGLAQVGVLTGKASETKSSTNEVASIIKEVEVRMEEINTIIDAITKITDQTNLLSLNASIESARAGEHGRGFAVVANEVRKLAEQSKASADEIKHIVDSIKNVVKKAVVAMERTNQAVAEQDLAMSETKGIFHEILEAIRELASKVEGVEQSVKESQSNKDTINQEMDSITAVSEQTAAATEQVSASAEEISVTMNSFTQHAGGLKDLAEQLDQELKKFKW</sequence>
<comment type="caution">
    <text evidence="15">The sequence shown here is derived from an EMBL/GenBank/DDBJ whole genome shotgun (WGS) entry which is preliminary data.</text>
</comment>
<feature type="coiled-coil region" evidence="11">
    <location>
        <begin position="590"/>
        <end position="617"/>
    </location>
</feature>
<dbReference type="SMART" id="SM00304">
    <property type="entry name" value="HAMP"/>
    <property type="match status" value="2"/>
</dbReference>
<dbReference type="CDD" id="cd18773">
    <property type="entry name" value="PDC1_HK_sensor"/>
    <property type="match status" value="1"/>
</dbReference>
<evidence type="ECO:0000259" key="13">
    <source>
        <dbReference type="PROSITE" id="PS50111"/>
    </source>
</evidence>
<evidence type="ECO:0000256" key="12">
    <source>
        <dbReference type="SAM" id="Phobius"/>
    </source>
</evidence>
<dbReference type="SUPFAM" id="SSF58104">
    <property type="entry name" value="Methyl-accepting chemotaxis protein (MCP) signaling domain"/>
    <property type="match status" value="1"/>
</dbReference>
<dbReference type="CDD" id="cd12912">
    <property type="entry name" value="PDC2_MCP_like"/>
    <property type="match status" value="1"/>
</dbReference>
<comment type="similarity">
    <text evidence="9">Belongs to the methyl-accepting chemotaxis (MCP) protein family.</text>
</comment>
<evidence type="ECO:0000313" key="15">
    <source>
        <dbReference type="EMBL" id="NEX78060.1"/>
    </source>
</evidence>
<gene>
    <name evidence="15" type="ORF">G4Z05_04040</name>
</gene>
<keyword evidence="3" id="KW-0488">Methylation</keyword>
<evidence type="ECO:0000256" key="1">
    <source>
        <dbReference type="ARBA" id="ARBA00004651"/>
    </source>
</evidence>
<dbReference type="Pfam" id="PF02743">
    <property type="entry name" value="dCache_1"/>
    <property type="match status" value="1"/>
</dbReference>
<dbReference type="InterPro" id="IPR004089">
    <property type="entry name" value="MCPsignal_dom"/>
</dbReference>
<dbReference type="PANTHER" id="PTHR32089:SF114">
    <property type="entry name" value="METHYL-ACCEPTING CHEMOTAXIS PROTEIN MCPB"/>
    <property type="match status" value="1"/>
</dbReference>
<dbReference type="Gene3D" id="3.30.450.20">
    <property type="entry name" value="PAS domain"/>
    <property type="match status" value="2"/>
</dbReference>
<dbReference type="PROSITE" id="PS50111">
    <property type="entry name" value="CHEMOTAXIS_TRANSDUC_2"/>
    <property type="match status" value="1"/>
</dbReference>
<dbReference type="SMART" id="SM00283">
    <property type="entry name" value="MA"/>
    <property type="match status" value="1"/>
</dbReference>
<dbReference type="Pfam" id="PF00015">
    <property type="entry name" value="MCPsignal"/>
    <property type="match status" value="1"/>
</dbReference>
<dbReference type="AlphaFoldDB" id="A0A6B3TP63"/>
<feature type="transmembrane region" description="Helical" evidence="12">
    <location>
        <begin position="20"/>
        <end position="38"/>
    </location>
</feature>
<keyword evidence="4" id="KW-0145">Chemotaxis</keyword>
<dbReference type="GO" id="GO:0006935">
    <property type="term" value="P:chemotaxis"/>
    <property type="evidence" value="ECO:0007669"/>
    <property type="project" value="UniProtKB-KW"/>
</dbReference>
<dbReference type="Proteomes" id="UP000481621">
    <property type="component" value="Unassembled WGS sequence"/>
</dbReference>
<keyword evidence="5 12" id="KW-0812">Transmembrane</keyword>
<dbReference type="Pfam" id="PF00672">
    <property type="entry name" value="HAMP"/>
    <property type="match status" value="1"/>
</dbReference>
<dbReference type="SUPFAM" id="SSF103190">
    <property type="entry name" value="Sensory domain-like"/>
    <property type="match status" value="1"/>
</dbReference>
<reference evidence="15" key="1">
    <citation type="submission" date="2020-02" db="EMBL/GenBank/DDBJ databases">
        <title>Bacillus sedimentmangrovi sp. nov., isolated from sediment of the mangrove ecosystem.</title>
        <authorList>
            <person name="Liu G."/>
        </authorList>
    </citation>
    <scope>NUCLEOTIDE SEQUENCE [LARGE SCALE GENOMIC DNA]</scope>
    <source>
        <strain evidence="15">SgZ-7</strain>
    </source>
</reference>
<keyword evidence="7 12" id="KW-0472">Membrane</keyword>
<keyword evidence="8 10" id="KW-0807">Transducer</keyword>
<evidence type="ECO:0000256" key="6">
    <source>
        <dbReference type="ARBA" id="ARBA00022989"/>
    </source>
</evidence>
<dbReference type="RefSeq" id="WP_163250582.1">
    <property type="nucleotide sequence ID" value="NZ_JAAIUV010000004.1"/>
</dbReference>
<feature type="domain" description="Methyl-accepting transducer" evidence="13">
    <location>
        <begin position="386"/>
        <end position="643"/>
    </location>
</feature>
<dbReference type="InterPro" id="IPR033479">
    <property type="entry name" value="dCache_1"/>
</dbReference>
<dbReference type="CDD" id="cd11386">
    <property type="entry name" value="MCP_signal"/>
    <property type="match status" value="1"/>
</dbReference>
<accession>A0A6B3TP63</accession>
<comment type="subcellular location">
    <subcellularLocation>
        <location evidence="1">Cell membrane</location>
        <topology evidence="1">Multi-pass membrane protein</topology>
    </subcellularLocation>
</comment>
<evidence type="ECO:0000256" key="5">
    <source>
        <dbReference type="ARBA" id="ARBA00022692"/>
    </source>
</evidence>
<dbReference type="CDD" id="cd06225">
    <property type="entry name" value="HAMP"/>
    <property type="match status" value="1"/>
</dbReference>
<keyword evidence="11" id="KW-0175">Coiled coil</keyword>
<evidence type="ECO:0000256" key="9">
    <source>
        <dbReference type="ARBA" id="ARBA00029447"/>
    </source>
</evidence>
<feature type="domain" description="HAMP" evidence="14">
    <location>
        <begin position="315"/>
        <end position="367"/>
    </location>
</feature>
<organism evidence="15 16">
    <name type="scientific">Neobacillus thermocopriae</name>
    <dbReference type="NCBI Taxonomy" id="1215031"/>
    <lineage>
        <taxon>Bacteria</taxon>
        <taxon>Bacillati</taxon>
        <taxon>Bacillota</taxon>
        <taxon>Bacilli</taxon>
        <taxon>Bacillales</taxon>
        <taxon>Bacillaceae</taxon>
        <taxon>Neobacillus</taxon>
    </lineage>
</organism>
<keyword evidence="2" id="KW-1003">Cell membrane</keyword>
<dbReference type="GO" id="GO:0007165">
    <property type="term" value="P:signal transduction"/>
    <property type="evidence" value="ECO:0007669"/>
    <property type="project" value="UniProtKB-KW"/>
</dbReference>
<dbReference type="EMBL" id="JAAIUV010000004">
    <property type="protein sequence ID" value="NEX78060.1"/>
    <property type="molecule type" value="Genomic_DNA"/>
</dbReference>
<evidence type="ECO:0000256" key="8">
    <source>
        <dbReference type="ARBA" id="ARBA00023224"/>
    </source>
</evidence>
<evidence type="ECO:0000256" key="11">
    <source>
        <dbReference type="SAM" id="Coils"/>
    </source>
</evidence>
<protein>
    <submittedName>
        <fullName evidence="15">Methyl-accepting chemotaxis protein</fullName>
    </submittedName>
</protein>
<name>A0A6B3TP63_9BACI</name>
<evidence type="ECO:0000256" key="4">
    <source>
        <dbReference type="ARBA" id="ARBA00022500"/>
    </source>
</evidence>
<evidence type="ECO:0000313" key="16">
    <source>
        <dbReference type="Proteomes" id="UP000481621"/>
    </source>
</evidence>
<proteinExistence type="inferred from homology"/>
<dbReference type="InterPro" id="IPR003660">
    <property type="entry name" value="HAMP_dom"/>
</dbReference>
<dbReference type="PROSITE" id="PS50885">
    <property type="entry name" value="HAMP"/>
    <property type="match status" value="1"/>
</dbReference>